<evidence type="ECO:0000313" key="2">
    <source>
        <dbReference type="EMBL" id="GEP96539.1"/>
    </source>
</evidence>
<dbReference type="OrthoDB" id="644481at2"/>
<reference evidence="2 3" key="1">
    <citation type="submission" date="2019-07" db="EMBL/GenBank/DDBJ databases">
        <title>Whole genome shotgun sequence of Chitinophaga cymbidii NBRC 109752.</title>
        <authorList>
            <person name="Hosoyama A."/>
            <person name="Uohara A."/>
            <person name="Ohji S."/>
            <person name="Ichikawa N."/>
        </authorList>
    </citation>
    <scope>NUCLEOTIDE SEQUENCE [LARGE SCALE GENOMIC DNA]</scope>
    <source>
        <strain evidence="2 3">NBRC 109752</strain>
    </source>
</reference>
<dbReference type="EMBL" id="BKAU01000002">
    <property type="protein sequence ID" value="GEP96539.1"/>
    <property type="molecule type" value="Genomic_DNA"/>
</dbReference>
<organism evidence="2 3">
    <name type="scientific">Chitinophaga cymbidii</name>
    <dbReference type="NCBI Taxonomy" id="1096750"/>
    <lineage>
        <taxon>Bacteria</taxon>
        <taxon>Pseudomonadati</taxon>
        <taxon>Bacteroidota</taxon>
        <taxon>Chitinophagia</taxon>
        <taxon>Chitinophagales</taxon>
        <taxon>Chitinophagaceae</taxon>
        <taxon>Chitinophaga</taxon>
    </lineage>
</organism>
<dbReference type="AlphaFoldDB" id="A0A512RLI4"/>
<dbReference type="Proteomes" id="UP000321436">
    <property type="component" value="Unassembled WGS sequence"/>
</dbReference>
<sequence>MKTRILLIALLLVQSAWAQPKNRLRFNHQAFTQKVAIAEWMVEYDSIAWRMSELVTMATYDQLARMGREWFCFKGTDSLWNAVYGKFNDSAYDLVLHYKLFENDTIDVVCDPPDTAMLHSVSRAINNAYREAGLILGKSDTRFNKFIRYHADKTVSIWLLPALQPLGIALYGGEFYYHFDPSGTHILEKEEYFQGSFKGFKTGRPREVRLNYQDVSAPTQGAVYFAVRYREFFPNIHIDTRESTSVQSFDPGKGAYWRHADKLQAH</sequence>
<evidence type="ECO:0000256" key="1">
    <source>
        <dbReference type="SAM" id="SignalP"/>
    </source>
</evidence>
<feature type="chain" id="PRO_5021808522" evidence="1">
    <location>
        <begin position="19"/>
        <end position="266"/>
    </location>
</feature>
<evidence type="ECO:0000313" key="3">
    <source>
        <dbReference type="Proteomes" id="UP000321436"/>
    </source>
</evidence>
<dbReference type="RefSeq" id="WP_146862759.1">
    <property type="nucleotide sequence ID" value="NZ_BKAU01000002.1"/>
</dbReference>
<feature type="signal peptide" evidence="1">
    <location>
        <begin position="1"/>
        <end position="18"/>
    </location>
</feature>
<keyword evidence="1" id="KW-0732">Signal</keyword>
<protein>
    <submittedName>
        <fullName evidence="2">Uncharacterized protein</fullName>
    </submittedName>
</protein>
<accession>A0A512RLI4</accession>
<keyword evidence="3" id="KW-1185">Reference proteome</keyword>
<proteinExistence type="predicted"/>
<gene>
    <name evidence="2" type="ORF">CCY01nite_27990</name>
</gene>
<comment type="caution">
    <text evidence="2">The sequence shown here is derived from an EMBL/GenBank/DDBJ whole genome shotgun (WGS) entry which is preliminary data.</text>
</comment>
<name>A0A512RLI4_9BACT</name>